<proteinExistence type="predicted"/>
<feature type="signal peptide" evidence="1">
    <location>
        <begin position="1"/>
        <end position="29"/>
    </location>
</feature>
<sequence length="172" mass="18955">MTAKKIAPALIALLLGVAFLFVSTSVAQAAPTKMCGKYSSNQRLSRGQVISRAQSWLNKVPYNQNACYSNSNGNYRTDCSGYVSMAWGLSYSRTTADIRGVTNNISRGSLAPGDALWHRSGGFNHVALFVKWGNGGQAWVYEEYNTGHKAEQRLWKASQVNSFTPIRYGNIY</sequence>
<keyword evidence="1" id="KW-0732">Signal</keyword>
<dbReference type="RefSeq" id="WP_163571712.1">
    <property type="nucleotide sequence ID" value="NZ_BAAANY010000013.1"/>
</dbReference>
<evidence type="ECO:0000256" key="1">
    <source>
        <dbReference type="SAM" id="SignalP"/>
    </source>
</evidence>
<evidence type="ECO:0000313" key="2">
    <source>
        <dbReference type="EMBL" id="GAA1685649.1"/>
    </source>
</evidence>
<dbReference type="Gene3D" id="3.90.1720.10">
    <property type="entry name" value="endopeptidase domain like (from Nostoc punctiforme)"/>
    <property type="match status" value="1"/>
</dbReference>
<gene>
    <name evidence="2" type="ORF">GCM10009765_38660</name>
</gene>
<accession>A0ABP4TCP7</accession>
<protein>
    <recommendedName>
        <fullName evidence="4">CHAP domain-containing protein</fullName>
    </recommendedName>
</protein>
<evidence type="ECO:0008006" key="4">
    <source>
        <dbReference type="Google" id="ProtNLM"/>
    </source>
</evidence>
<name>A0ABP4TCP7_9ACTN</name>
<comment type="caution">
    <text evidence="2">The sequence shown here is derived from an EMBL/GenBank/DDBJ whole genome shotgun (WGS) entry which is preliminary data.</text>
</comment>
<dbReference type="InterPro" id="IPR038765">
    <property type="entry name" value="Papain-like_cys_pep_sf"/>
</dbReference>
<reference evidence="3" key="1">
    <citation type="journal article" date="2019" name="Int. J. Syst. Evol. Microbiol.">
        <title>The Global Catalogue of Microorganisms (GCM) 10K type strain sequencing project: providing services to taxonomists for standard genome sequencing and annotation.</title>
        <authorList>
            <consortium name="The Broad Institute Genomics Platform"/>
            <consortium name="The Broad Institute Genome Sequencing Center for Infectious Disease"/>
            <person name="Wu L."/>
            <person name="Ma J."/>
        </authorList>
    </citation>
    <scope>NUCLEOTIDE SEQUENCE [LARGE SCALE GENOMIC DNA]</scope>
    <source>
        <strain evidence="3">JCM 14718</strain>
    </source>
</reference>
<dbReference type="EMBL" id="BAAANY010000013">
    <property type="protein sequence ID" value="GAA1685649.1"/>
    <property type="molecule type" value="Genomic_DNA"/>
</dbReference>
<feature type="chain" id="PRO_5045555178" description="CHAP domain-containing protein" evidence="1">
    <location>
        <begin position="30"/>
        <end position="172"/>
    </location>
</feature>
<evidence type="ECO:0000313" key="3">
    <source>
        <dbReference type="Proteomes" id="UP001500618"/>
    </source>
</evidence>
<dbReference type="SUPFAM" id="SSF54001">
    <property type="entry name" value="Cysteine proteinases"/>
    <property type="match status" value="1"/>
</dbReference>
<dbReference type="Proteomes" id="UP001500618">
    <property type="component" value="Unassembled WGS sequence"/>
</dbReference>
<organism evidence="2 3">
    <name type="scientific">Fodinicola feengrottensis</name>
    <dbReference type="NCBI Taxonomy" id="435914"/>
    <lineage>
        <taxon>Bacteria</taxon>
        <taxon>Bacillati</taxon>
        <taxon>Actinomycetota</taxon>
        <taxon>Actinomycetes</taxon>
        <taxon>Mycobacteriales</taxon>
        <taxon>Fodinicola</taxon>
    </lineage>
</organism>
<keyword evidence="3" id="KW-1185">Reference proteome</keyword>